<dbReference type="Gene3D" id="3.50.50.60">
    <property type="entry name" value="FAD/NAD(P)-binding domain"/>
    <property type="match status" value="1"/>
</dbReference>
<dbReference type="EMBL" id="JAJOMB010000003">
    <property type="protein sequence ID" value="MCD5310525.1"/>
    <property type="molecule type" value="Genomic_DNA"/>
</dbReference>
<keyword evidence="5" id="KW-0560">Oxidoreductase</keyword>
<dbReference type="GO" id="GO:0016709">
    <property type="term" value="F:oxidoreductase activity, acting on paired donors, with incorporation or reduction of molecular oxygen, NAD(P)H as one donor, and incorporation of one atom of oxygen"/>
    <property type="evidence" value="ECO:0007669"/>
    <property type="project" value="UniProtKB-ARBA"/>
</dbReference>
<organism evidence="5 6">
    <name type="scientific">Kineosporia babensis</name>
    <dbReference type="NCBI Taxonomy" id="499548"/>
    <lineage>
        <taxon>Bacteria</taxon>
        <taxon>Bacillati</taxon>
        <taxon>Actinomycetota</taxon>
        <taxon>Actinomycetes</taxon>
        <taxon>Kineosporiales</taxon>
        <taxon>Kineosporiaceae</taxon>
        <taxon>Kineosporia</taxon>
    </lineage>
</organism>
<comment type="caution">
    <text evidence="5">The sequence shown here is derived from an EMBL/GenBank/DDBJ whole genome shotgun (WGS) entry which is preliminary data.</text>
</comment>
<evidence type="ECO:0000259" key="4">
    <source>
        <dbReference type="Pfam" id="PF01494"/>
    </source>
</evidence>
<dbReference type="NCBIfam" id="NF004832">
    <property type="entry name" value="PRK06184.1"/>
    <property type="match status" value="1"/>
</dbReference>
<evidence type="ECO:0000313" key="5">
    <source>
        <dbReference type="EMBL" id="MCD5310525.1"/>
    </source>
</evidence>
<dbReference type="InterPro" id="IPR036188">
    <property type="entry name" value="FAD/NAD-bd_sf"/>
</dbReference>
<sequence length="461" mass="49918">MFTESKFTLIVGAGPTGLTLARQLQRHGVPFRIIEQSPTPFEGSRGKGLQPRTLEVLDDLGVLEEFLASGGPYPSMLIHLPDGGTMPRPMGEVREPSATVPHPNPLMLPQWRTGEILAQGVPVEYGVGLDELTQDESGVHLKLDNGEEFTARYVVGADGGKSTVRRAIGVAFEGETQESEQLFIADVKLTGLDRDNWHIWLGPDGRSIGLAVCPLAGTDDFQLVSPETDSSVEQLLSDADPSIGLQHVGWTSRWRANVRMAQRFRVGNIFLAGDAAHVHPPTGAQGLNTGVQDAYNLGWKLATGDDAVLDTYESERLPVAAAVLGISTKLYQRAVDNQEDAMRRDDPDLQQLNLNYRESPLAVEHRAGPGVLQAGDRAPDHPRGDGRVFDLLRGPHFTLLALDWSADLPDLGIPAYRIDEASDAYDGQGPRLFLVRPDNYIGCAATDPADVAAYLKKASAA</sequence>
<reference evidence="5" key="1">
    <citation type="submission" date="2021-11" db="EMBL/GenBank/DDBJ databases">
        <title>Streptomyces corallinus and Kineosporia corallina sp. nov., two new coral-derived marine actinobacteria.</title>
        <authorList>
            <person name="Buangrab K."/>
            <person name="Sutthacheep M."/>
            <person name="Yeemin T."/>
            <person name="Harunari E."/>
            <person name="Igarashi Y."/>
            <person name="Sripreechasak P."/>
            <person name="Kanchanasin P."/>
            <person name="Tanasupawat S."/>
            <person name="Phongsopitanun W."/>
        </authorList>
    </citation>
    <scope>NUCLEOTIDE SEQUENCE</scope>
    <source>
        <strain evidence="5">JCM 31032</strain>
    </source>
</reference>
<dbReference type="SUPFAM" id="SSF51905">
    <property type="entry name" value="FAD/NAD(P)-binding domain"/>
    <property type="match status" value="1"/>
</dbReference>
<dbReference type="PANTHER" id="PTHR43004">
    <property type="entry name" value="TRK SYSTEM POTASSIUM UPTAKE PROTEIN"/>
    <property type="match status" value="1"/>
</dbReference>
<dbReference type="PRINTS" id="PR00420">
    <property type="entry name" value="RNGMNOXGNASE"/>
</dbReference>
<dbReference type="Gene3D" id="3.40.30.120">
    <property type="match status" value="1"/>
</dbReference>
<feature type="domain" description="FAD-binding" evidence="4">
    <location>
        <begin position="8"/>
        <end position="324"/>
    </location>
</feature>
<dbReference type="InterPro" id="IPR002938">
    <property type="entry name" value="FAD-bd"/>
</dbReference>
<keyword evidence="5" id="KW-0503">Monooxygenase</keyword>
<dbReference type="RefSeq" id="WP_231439488.1">
    <property type="nucleotide sequence ID" value="NZ_JAJOMB010000003.1"/>
</dbReference>
<dbReference type="AlphaFoldDB" id="A0A9X1STE0"/>
<evidence type="ECO:0000256" key="1">
    <source>
        <dbReference type="ARBA" id="ARBA00001974"/>
    </source>
</evidence>
<keyword evidence="3" id="KW-0274">FAD</keyword>
<dbReference type="InterPro" id="IPR050641">
    <property type="entry name" value="RIFMO-like"/>
</dbReference>
<gene>
    <name evidence="5" type="ORF">LR394_06430</name>
</gene>
<comment type="cofactor">
    <cofactor evidence="1">
        <name>FAD</name>
        <dbReference type="ChEBI" id="CHEBI:57692"/>
    </cofactor>
</comment>
<dbReference type="GO" id="GO:0071949">
    <property type="term" value="F:FAD binding"/>
    <property type="evidence" value="ECO:0007669"/>
    <property type="project" value="InterPro"/>
</dbReference>
<name>A0A9X1STE0_9ACTN</name>
<proteinExistence type="predicted"/>
<dbReference type="Gene3D" id="3.30.70.2450">
    <property type="match status" value="1"/>
</dbReference>
<accession>A0A9X1STE0</accession>
<dbReference type="PANTHER" id="PTHR43004:SF19">
    <property type="entry name" value="BINDING MONOOXYGENASE, PUTATIVE (JCVI)-RELATED"/>
    <property type="match status" value="1"/>
</dbReference>
<protein>
    <submittedName>
        <fullName evidence="5">FAD-dependent monooxygenase</fullName>
    </submittedName>
</protein>
<keyword evidence="6" id="KW-1185">Reference proteome</keyword>
<evidence type="ECO:0000313" key="6">
    <source>
        <dbReference type="Proteomes" id="UP001138997"/>
    </source>
</evidence>
<dbReference type="Proteomes" id="UP001138997">
    <property type="component" value="Unassembled WGS sequence"/>
</dbReference>
<dbReference type="Pfam" id="PF01494">
    <property type="entry name" value="FAD_binding_3"/>
    <property type="match status" value="1"/>
</dbReference>
<keyword evidence="2" id="KW-0285">Flavoprotein</keyword>
<evidence type="ECO:0000256" key="3">
    <source>
        <dbReference type="ARBA" id="ARBA00022827"/>
    </source>
</evidence>
<evidence type="ECO:0000256" key="2">
    <source>
        <dbReference type="ARBA" id="ARBA00022630"/>
    </source>
</evidence>